<dbReference type="InterPro" id="IPR017972">
    <property type="entry name" value="Cyt_P450_CS"/>
</dbReference>
<keyword evidence="3 7" id="KW-0479">Metal-binding</keyword>
<dbReference type="PANTHER" id="PTHR46696:SF1">
    <property type="entry name" value="CYTOCHROME P450 YJIB-RELATED"/>
    <property type="match status" value="1"/>
</dbReference>
<organism evidence="8">
    <name type="scientific">Polaromonas hydrogenivorans</name>
    <dbReference type="NCBI Taxonomy" id="335476"/>
    <lineage>
        <taxon>Bacteria</taxon>
        <taxon>Pseudomonadati</taxon>
        <taxon>Pseudomonadota</taxon>
        <taxon>Betaproteobacteria</taxon>
        <taxon>Burkholderiales</taxon>
        <taxon>Comamonadaceae</taxon>
        <taxon>Polaromonas</taxon>
    </lineage>
</organism>
<accession>A0AAU7LRB4</accession>
<dbReference type="PANTHER" id="PTHR46696">
    <property type="entry name" value="P450, PUTATIVE (EUROFUNG)-RELATED"/>
    <property type="match status" value="1"/>
</dbReference>
<reference evidence="8" key="1">
    <citation type="submission" date="2024-05" db="EMBL/GenBank/DDBJ databases">
        <authorList>
            <person name="Bunk B."/>
            <person name="Swiderski J."/>
            <person name="Sproer C."/>
            <person name="Thiel V."/>
        </authorList>
    </citation>
    <scope>NUCLEOTIDE SEQUENCE</scope>
    <source>
        <strain evidence="8">DSM 17735</strain>
    </source>
</reference>
<keyword evidence="2 7" id="KW-0349">Heme</keyword>
<dbReference type="PRINTS" id="PR00359">
    <property type="entry name" value="BP450"/>
</dbReference>
<sequence length="422" mass="46023">MNAVLTPPAGALGRPIVDAAFLADPYPTYRALSEAGPIHWSDEFFGGAWLLTRHADVEKVLKDPRFSAQRTGAWVKDREDAPGELSGFQKLFSRALLFLDAPDHTRIRKVLNAGFRPEVIRGLAPHIEQAVGELLDRAEAASTRNTGNTPFDFMQAVARPLPVRVIARLMGIEAAAQDDFMVWSDDLATFIGAAQPEREQARRAQTSLLAMCRYFEALLPRRRQAPGDDLVSRLVLAEAAGEIEGGPELLAQCAMLLFAGHETTRNLLGNGLQALLSHPAQWQKLQQSLELLPGAVRELLRFDSPVQYTGRRVTTDLVLHGQLLRRGDLVLPLIGAANRDPARYAQPDQLDIARRDGGSMSFGSGAHVCIGAALTLMEAEIVFGQVLRRWPGLCLAGAAPQWGSNPVYRGLLALPVRNVAAC</sequence>
<dbReference type="Gene3D" id="1.10.630.10">
    <property type="entry name" value="Cytochrome P450"/>
    <property type="match status" value="1"/>
</dbReference>
<evidence type="ECO:0000256" key="6">
    <source>
        <dbReference type="ARBA" id="ARBA00023033"/>
    </source>
</evidence>
<keyword evidence="4 7" id="KW-0560">Oxidoreductase</keyword>
<keyword evidence="6 7" id="KW-0503">Monooxygenase</keyword>
<protein>
    <submittedName>
        <fullName evidence="8">Cytochrome P450</fullName>
    </submittedName>
</protein>
<dbReference type="GO" id="GO:0004497">
    <property type="term" value="F:monooxygenase activity"/>
    <property type="evidence" value="ECO:0007669"/>
    <property type="project" value="UniProtKB-KW"/>
</dbReference>
<evidence type="ECO:0000313" key="8">
    <source>
        <dbReference type="EMBL" id="XBP70155.1"/>
    </source>
</evidence>
<evidence type="ECO:0000256" key="5">
    <source>
        <dbReference type="ARBA" id="ARBA00023004"/>
    </source>
</evidence>
<evidence type="ECO:0000256" key="1">
    <source>
        <dbReference type="ARBA" id="ARBA00010617"/>
    </source>
</evidence>
<dbReference type="FunFam" id="1.10.630.10:FF:000018">
    <property type="entry name" value="Cytochrome P450 monooxygenase"/>
    <property type="match status" value="1"/>
</dbReference>
<dbReference type="CDD" id="cd20625">
    <property type="entry name" value="CYP164-like"/>
    <property type="match status" value="1"/>
</dbReference>
<dbReference type="AlphaFoldDB" id="A0AAU7LRB4"/>
<dbReference type="SUPFAM" id="SSF48264">
    <property type="entry name" value="Cytochrome P450"/>
    <property type="match status" value="1"/>
</dbReference>
<dbReference type="InterPro" id="IPR036396">
    <property type="entry name" value="Cyt_P450_sf"/>
</dbReference>
<dbReference type="InterPro" id="IPR002397">
    <property type="entry name" value="Cyt_P450_B"/>
</dbReference>
<dbReference type="PROSITE" id="PS00086">
    <property type="entry name" value="CYTOCHROME_P450"/>
    <property type="match status" value="1"/>
</dbReference>
<evidence type="ECO:0000256" key="2">
    <source>
        <dbReference type="ARBA" id="ARBA00022617"/>
    </source>
</evidence>
<gene>
    <name evidence="8" type="ORF">ABLV49_20180</name>
</gene>
<name>A0AAU7LRB4_9BURK</name>
<dbReference type="GO" id="GO:0005506">
    <property type="term" value="F:iron ion binding"/>
    <property type="evidence" value="ECO:0007669"/>
    <property type="project" value="InterPro"/>
</dbReference>
<keyword evidence="5 7" id="KW-0408">Iron</keyword>
<evidence type="ECO:0000256" key="7">
    <source>
        <dbReference type="RuleBase" id="RU000461"/>
    </source>
</evidence>
<dbReference type="PRINTS" id="PR00385">
    <property type="entry name" value="P450"/>
</dbReference>
<dbReference type="GO" id="GO:0020037">
    <property type="term" value="F:heme binding"/>
    <property type="evidence" value="ECO:0007669"/>
    <property type="project" value="InterPro"/>
</dbReference>
<dbReference type="Pfam" id="PF00067">
    <property type="entry name" value="p450"/>
    <property type="match status" value="1"/>
</dbReference>
<dbReference type="EMBL" id="CP157675">
    <property type="protein sequence ID" value="XBP70155.1"/>
    <property type="molecule type" value="Genomic_DNA"/>
</dbReference>
<dbReference type="RefSeq" id="WP_349279298.1">
    <property type="nucleotide sequence ID" value="NZ_CBCSCU010000075.1"/>
</dbReference>
<dbReference type="InterPro" id="IPR001128">
    <property type="entry name" value="Cyt_P450"/>
</dbReference>
<evidence type="ECO:0000256" key="4">
    <source>
        <dbReference type="ARBA" id="ARBA00023002"/>
    </source>
</evidence>
<evidence type="ECO:0000256" key="3">
    <source>
        <dbReference type="ARBA" id="ARBA00022723"/>
    </source>
</evidence>
<comment type="similarity">
    <text evidence="1 7">Belongs to the cytochrome P450 family.</text>
</comment>
<dbReference type="GO" id="GO:0016705">
    <property type="term" value="F:oxidoreductase activity, acting on paired donors, with incorporation or reduction of molecular oxygen"/>
    <property type="evidence" value="ECO:0007669"/>
    <property type="project" value="InterPro"/>
</dbReference>
<proteinExistence type="inferred from homology"/>